<dbReference type="Gene3D" id="3.10.105.10">
    <property type="entry name" value="Dipeptide-binding Protein, Domain 3"/>
    <property type="match status" value="1"/>
</dbReference>
<evidence type="ECO:0000313" key="4">
    <source>
        <dbReference type="EMBL" id="MBE1611248.1"/>
    </source>
</evidence>
<dbReference type="GO" id="GO:0015833">
    <property type="term" value="P:peptide transport"/>
    <property type="evidence" value="ECO:0007669"/>
    <property type="project" value="TreeGrafter"/>
</dbReference>
<organism evidence="4 5">
    <name type="scientific">Actinopolymorpha pittospori</name>
    <dbReference type="NCBI Taxonomy" id="648752"/>
    <lineage>
        <taxon>Bacteria</taxon>
        <taxon>Bacillati</taxon>
        <taxon>Actinomycetota</taxon>
        <taxon>Actinomycetes</taxon>
        <taxon>Propionibacteriales</taxon>
        <taxon>Actinopolymorphaceae</taxon>
        <taxon>Actinopolymorpha</taxon>
    </lineage>
</organism>
<gene>
    <name evidence="4" type="ORF">HEB94_008096</name>
</gene>
<dbReference type="GO" id="GO:1904680">
    <property type="term" value="F:peptide transmembrane transporter activity"/>
    <property type="evidence" value="ECO:0007669"/>
    <property type="project" value="TreeGrafter"/>
</dbReference>
<dbReference type="Proteomes" id="UP000638648">
    <property type="component" value="Unassembled WGS sequence"/>
</dbReference>
<protein>
    <submittedName>
        <fullName evidence="4">Peptide/nickel transport system substrate-binding protein</fullName>
    </submittedName>
</protein>
<dbReference type="GO" id="GO:0043190">
    <property type="term" value="C:ATP-binding cassette (ABC) transporter complex"/>
    <property type="evidence" value="ECO:0007669"/>
    <property type="project" value="InterPro"/>
</dbReference>
<sequence>MSLFSSSHDASRRFGQHLPGRLLAFTVTGLLVAAACSPVGESQSGTDPGKPAGNADGPTQSAERPRNVGETADPAQVKQGGELTIALSAEPDQLDPTLSRSLYSRYVFESTCEKLYDVDADARVVPQLATALPSVSDDGKTVTITVRTGIRFGDGTPFDAAAVKKSLDRDLTLDTSARKSELGPITKVDAPDDKTVVIHLATPFAPLTAALADRAGMVMSPAALDKLGDKFSTAPVCVGAFKVVKRVPQNSIELAKDPNYYNADKVHLDRIVYRIITDASIRAANLRSGDAQVADSVSTQDVDALSKEQGVTLLESESLGYQGLTFNLGNVDGVGEDPKPIDRPSAKDPRVRKAFEYAIDREALVKTIFANIYSVACSPISPATEYTTPQAQKCAPHDPEKAKELLQQAGVKTPYRIEMLASNTPDSLRIAQAIQSMVKSGGFDLVISPVEYSTLLDQQDRGDFELLALGWSGRIDPDANLTNFVGTKASQNVAGFSDPTLDDLLTQARQAQDTKERAGLYGQAVEKLQEQNPLIYLYRTRNLTGVADAVKGVQVFPDGVLRVSRAGLAK</sequence>
<proteinExistence type="predicted"/>
<dbReference type="InterPro" id="IPR039424">
    <property type="entry name" value="SBP_5"/>
</dbReference>
<comment type="caution">
    <text evidence="4">The sequence shown here is derived from an EMBL/GenBank/DDBJ whole genome shotgun (WGS) entry which is preliminary data.</text>
</comment>
<dbReference type="Gene3D" id="3.90.76.10">
    <property type="entry name" value="Dipeptide-binding Protein, Domain 1"/>
    <property type="match status" value="1"/>
</dbReference>
<dbReference type="Pfam" id="PF00496">
    <property type="entry name" value="SBP_bac_5"/>
    <property type="match status" value="1"/>
</dbReference>
<dbReference type="EMBL" id="JADBEM010000001">
    <property type="protein sequence ID" value="MBE1611248.1"/>
    <property type="molecule type" value="Genomic_DNA"/>
</dbReference>
<dbReference type="AlphaFoldDB" id="A0A927N6P6"/>
<keyword evidence="5" id="KW-1185">Reference proteome</keyword>
<keyword evidence="1" id="KW-0732">Signal</keyword>
<dbReference type="GO" id="GO:0042597">
    <property type="term" value="C:periplasmic space"/>
    <property type="evidence" value="ECO:0007669"/>
    <property type="project" value="UniProtKB-ARBA"/>
</dbReference>
<dbReference type="PANTHER" id="PTHR30290:SF38">
    <property type="entry name" value="D,D-DIPEPTIDE-BINDING PERIPLASMIC PROTEIN DDPA-RELATED"/>
    <property type="match status" value="1"/>
</dbReference>
<dbReference type="PIRSF" id="PIRSF002741">
    <property type="entry name" value="MppA"/>
    <property type="match status" value="1"/>
</dbReference>
<dbReference type="SUPFAM" id="SSF53850">
    <property type="entry name" value="Periplasmic binding protein-like II"/>
    <property type="match status" value="1"/>
</dbReference>
<reference evidence="4" key="1">
    <citation type="submission" date="2020-10" db="EMBL/GenBank/DDBJ databases">
        <title>Sequencing the genomes of 1000 actinobacteria strains.</title>
        <authorList>
            <person name="Klenk H.-P."/>
        </authorList>
    </citation>
    <scope>NUCLEOTIDE SEQUENCE</scope>
    <source>
        <strain evidence="4">DSM 45354</strain>
    </source>
</reference>
<name>A0A927N6P6_9ACTN</name>
<evidence type="ECO:0000256" key="2">
    <source>
        <dbReference type="SAM" id="MobiDB-lite"/>
    </source>
</evidence>
<evidence type="ECO:0000259" key="3">
    <source>
        <dbReference type="Pfam" id="PF00496"/>
    </source>
</evidence>
<dbReference type="PANTHER" id="PTHR30290">
    <property type="entry name" value="PERIPLASMIC BINDING COMPONENT OF ABC TRANSPORTER"/>
    <property type="match status" value="1"/>
</dbReference>
<feature type="domain" description="Solute-binding protein family 5" evidence="3">
    <location>
        <begin position="124"/>
        <end position="490"/>
    </location>
</feature>
<feature type="region of interest" description="Disordered" evidence="2">
    <location>
        <begin position="39"/>
        <end position="78"/>
    </location>
</feature>
<dbReference type="InterPro" id="IPR030678">
    <property type="entry name" value="Peptide/Ni-bd"/>
</dbReference>
<evidence type="ECO:0000256" key="1">
    <source>
        <dbReference type="ARBA" id="ARBA00022729"/>
    </source>
</evidence>
<evidence type="ECO:0000313" key="5">
    <source>
        <dbReference type="Proteomes" id="UP000638648"/>
    </source>
</evidence>
<dbReference type="Gene3D" id="3.40.190.10">
    <property type="entry name" value="Periplasmic binding protein-like II"/>
    <property type="match status" value="1"/>
</dbReference>
<dbReference type="InterPro" id="IPR000914">
    <property type="entry name" value="SBP_5_dom"/>
</dbReference>
<accession>A0A927N6P6</accession>
<dbReference type="RefSeq" id="WP_192754492.1">
    <property type="nucleotide sequence ID" value="NZ_BAABJL010000042.1"/>
</dbReference>